<keyword evidence="5 9" id="KW-1133">Transmembrane helix</keyword>
<dbReference type="AlphaFoldDB" id="A0A2R8BPS7"/>
<evidence type="ECO:0000256" key="2">
    <source>
        <dbReference type="ARBA" id="ARBA00005811"/>
    </source>
</evidence>
<dbReference type="InterPro" id="IPR003400">
    <property type="entry name" value="ExbD"/>
</dbReference>
<evidence type="ECO:0000256" key="7">
    <source>
        <dbReference type="RuleBase" id="RU003879"/>
    </source>
</evidence>
<gene>
    <name evidence="10" type="ORF">ASD8599_03977</name>
</gene>
<evidence type="ECO:0000256" key="6">
    <source>
        <dbReference type="ARBA" id="ARBA00023136"/>
    </source>
</evidence>
<reference evidence="10 11" key="1">
    <citation type="submission" date="2018-03" db="EMBL/GenBank/DDBJ databases">
        <authorList>
            <person name="Keele B.F."/>
        </authorList>
    </citation>
    <scope>NUCLEOTIDE SEQUENCE [LARGE SCALE GENOMIC DNA]</scope>
    <source>
        <strain evidence="10 11">CECT 8599</strain>
    </source>
</reference>
<keyword evidence="6 9" id="KW-0472">Membrane</keyword>
<keyword evidence="4 7" id="KW-0812">Transmembrane</keyword>
<accession>A0A2R8BPS7</accession>
<evidence type="ECO:0000256" key="4">
    <source>
        <dbReference type="ARBA" id="ARBA00022692"/>
    </source>
</evidence>
<feature type="region of interest" description="Disordered" evidence="8">
    <location>
        <begin position="51"/>
        <end position="76"/>
    </location>
</feature>
<dbReference type="EMBL" id="OMOR01000003">
    <property type="protein sequence ID" value="SPH27511.1"/>
    <property type="molecule type" value="Genomic_DNA"/>
</dbReference>
<comment type="similarity">
    <text evidence="2 7">Belongs to the ExbD/TolR family.</text>
</comment>
<name>A0A2R8BPS7_9RHOB</name>
<evidence type="ECO:0000256" key="5">
    <source>
        <dbReference type="ARBA" id="ARBA00022989"/>
    </source>
</evidence>
<evidence type="ECO:0000256" key="1">
    <source>
        <dbReference type="ARBA" id="ARBA00004162"/>
    </source>
</evidence>
<evidence type="ECO:0000313" key="11">
    <source>
        <dbReference type="Proteomes" id="UP000244880"/>
    </source>
</evidence>
<dbReference type="Proteomes" id="UP000244880">
    <property type="component" value="Unassembled WGS sequence"/>
</dbReference>
<evidence type="ECO:0000256" key="3">
    <source>
        <dbReference type="ARBA" id="ARBA00022475"/>
    </source>
</evidence>
<sequence>MTQSRIELPGARKRSYVFALTPLADAMFQLLIFFMLTSSLTPYSLLTLASGPGTASGDTQEQVQEEPSGADSDPAATWTVEDGQVLANGQAFGFDSLPQLAEILVAADTPRVMLISSPRARVQDLVTVLEILAAAQITSVQIVSMGGP</sequence>
<organism evidence="10 11">
    <name type="scientific">Ascidiaceihabitans donghaensis</name>
    <dbReference type="NCBI Taxonomy" id="1510460"/>
    <lineage>
        <taxon>Bacteria</taxon>
        <taxon>Pseudomonadati</taxon>
        <taxon>Pseudomonadota</taxon>
        <taxon>Alphaproteobacteria</taxon>
        <taxon>Rhodobacterales</taxon>
        <taxon>Paracoccaceae</taxon>
        <taxon>Ascidiaceihabitans</taxon>
    </lineage>
</organism>
<evidence type="ECO:0000313" key="10">
    <source>
        <dbReference type="EMBL" id="SPH27511.1"/>
    </source>
</evidence>
<evidence type="ECO:0008006" key="12">
    <source>
        <dbReference type="Google" id="ProtNLM"/>
    </source>
</evidence>
<dbReference type="GO" id="GO:0015031">
    <property type="term" value="P:protein transport"/>
    <property type="evidence" value="ECO:0007669"/>
    <property type="project" value="UniProtKB-KW"/>
</dbReference>
<feature type="transmembrane region" description="Helical" evidence="9">
    <location>
        <begin position="16"/>
        <end position="36"/>
    </location>
</feature>
<dbReference type="PANTHER" id="PTHR30558">
    <property type="entry name" value="EXBD MEMBRANE COMPONENT OF PMF-DRIVEN MACROMOLECULE IMPORT SYSTEM"/>
    <property type="match status" value="1"/>
</dbReference>
<evidence type="ECO:0000256" key="8">
    <source>
        <dbReference type="SAM" id="MobiDB-lite"/>
    </source>
</evidence>
<keyword evidence="7" id="KW-0813">Transport</keyword>
<keyword evidence="7" id="KW-0653">Protein transport</keyword>
<dbReference type="GO" id="GO:0005886">
    <property type="term" value="C:plasma membrane"/>
    <property type="evidence" value="ECO:0007669"/>
    <property type="project" value="UniProtKB-SubCell"/>
</dbReference>
<evidence type="ECO:0000256" key="9">
    <source>
        <dbReference type="SAM" id="Phobius"/>
    </source>
</evidence>
<dbReference type="OrthoDB" id="7851776at2"/>
<keyword evidence="11" id="KW-1185">Reference proteome</keyword>
<protein>
    <recommendedName>
        <fullName evidence="12">Biopolymer transport protein ExbD</fullName>
    </recommendedName>
</protein>
<proteinExistence type="inferred from homology"/>
<dbReference type="RefSeq" id="WP_108830454.1">
    <property type="nucleotide sequence ID" value="NZ_OMOR01000003.1"/>
</dbReference>
<comment type="subcellular location">
    <subcellularLocation>
        <location evidence="1">Cell membrane</location>
        <topology evidence="1">Single-pass membrane protein</topology>
    </subcellularLocation>
    <subcellularLocation>
        <location evidence="7">Cell membrane</location>
        <topology evidence="7">Single-pass type II membrane protein</topology>
    </subcellularLocation>
</comment>
<keyword evidence="3" id="KW-1003">Cell membrane</keyword>
<dbReference type="GO" id="GO:0022857">
    <property type="term" value="F:transmembrane transporter activity"/>
    <property type="evidence" value="ECO:0007669"/>
    <property type="project" value="InterPro"/>
</dbReference>
<dbReference type="Pfam" id="PF02472">
    <property type="entry name" value="ExbD"/>
    <property type="match status" value="1"/>
</dbReference>